<evidence type="ECO:0000259" key="3">
    <source>
        <dbReference type="Pfam" id="PF16095"/>
    </source>
</evidence>
<keyword evidence="5" id="KW-1185">Reference proteome</keyword>
<accession>A0A2B4RKK8</accession>
<dbReference type="OrthoDB" id="10023302at2759"/>
<dbReference type="SUPFAM" id="SSF52540">
    <property type="entry name" value="P-loop containing nucleoside triphosphate hydrolases"/>
    <property type="match status" value="1"/>
</dbReference>
<proteinExistence type="predicted"/>
<dbReference type="PANTHER" id="PTHR47508:SF1">
    <property type="entry name" value="NON-SPECIFIC SERINE_THREONINE PROTEIN KINASE"/>
    <property type="match status" value="1"/>
</dbReference>
<reference evidence="5" key="1">
    <citation type="journal article" date="2017" name="bioRxiv">
        <title>Comparative analysis of the genomes of Stylophora pistillata and Acropora digitifera provides evidence for extensive differences between species of corals.</title>
        <authorList>
            <person name="Voolstra C.R."/>
            <person name="Li Y."/>
            <person name="Liew Y.J."/>
            <person name="Baumgarten S."/>
            <person name="Zoccola D."/>
            <person name="Flot J.-F."/>
            <person name="Tambutte S."/>
            <person name="Allemand D."/>
            <person name="Aranda M."/>
        </authorList>
    </citation>
    <scope>NUCLEOTIDE SEQUENCE [LARGE SCALE GENOMIC DNA]</scope>
</reference>
<keyword evidence="4" id="KW-0808">Transferase</keyword>
<dbReference type="InterPro" id="IPR032171">
    <property type="entry name" value="COR-A"/>
</dbReference>
<organism evidence="4 5">
    <name type="scientific">Stylophora pistillata</name>
    <name type="common">Smooth cauliflower coral</name>
    <dbReference type="NCBI Taxonomy" id="50429"/>
    <lineage>
        <taxon>Eukaryota</taxon>
        <taxon>Metazoa</taxon>
        <taxon>Cnidaria</taxon>
        <taxon>Anthozoa</taxon>
        <taxon>Hexacorallia</taxon>
        <taxon>Scleractinia</taxon>
        <taxon>Astrocoeniina</taxon>
        <taxon>Pocilloporidae</taxon>
        <taxon>Stylophora</taxon>
    </lineage>
</organism>
<dbReference type="EMBL" id="LSMT01000480">
    <property type="protein sequence ID" value="PFX17339.1"/>
    <property type="molecule type" value="Genomic_DNA"/>
</dbReference>
<evidence type="ECO:0000256" key="2">
    <source>
        <dbReference type="SAM" id="MobiDB-lite"/>
    </source>
</evidence>
<dbReference type="AlphaFoldDB" id="A0A2B4RKK8"/>
<feature type="domain" description="COR" evidence="3">
    <location>
        <begin position="480"/>
        <end position="602"/>
    </location>
</feature>
<evidence type="ECO:0000313" key="4">
    <source>
        <dbReference type="EMBL" id="PFX17339.1"/>
    </source>
</evidence>
<dbReference type="InterPro" id="IPR036388">
    <property type="entry name" value="WH-like_DNA-bd_sf"/>
</dbReference>
<feature type="compositionally biased region" description="Acidic residues" evidence="2">
    <location>
        <begin position="74"/>
        <end position="84"/>
    </location>
</feature>
<dbReference type="Pfam" id="PF16095">
    <property type="entry name" value="COR-A"/>
    <property type="match status" value="1"/>
</dbReference>
<protein>
    <submittedName>
        <fullName evidence="4">Putative serine/threonine-protein kinase roco4</fullName>
    </submittedName>
</protein>
<dbReference type="GO" id="GO:0016301">
    <property type="term" value="F:kinase activity"/>
    <property type="evidence" value="ECO:0007669"/>
    <property type="project" value="UniProtKB-KW"/>
</dbReference>
<dbReference type="Proteomes" id="UP000225706">
    <property type="component" value="Unassembled WGS sequence"/>
</dbReference>
<sequence length="917" mass="104086">MVLCALDRKSRCQSSICFDFLGLNASVSDSDDQISSSASMISSDDQLSSDSSEEMEVLEQVQPYADEPPAHTSDEEEDAEEDQDGLSPVVLMSRLEREVPLNECVKEDELFPEYSRNMAAELPLEIQARGPEAVEAYDKALTEGKACIKRIPIMLIGQERTGKTSLKRSLKGEKFDKEEESTDGIETDPSYFKVSTETWKSGQACEEMQTELEVPFEHLAAATVIVDRLKKGESLLSGAEAESESNSESLNVSSTKSVRKVFRKTPKETKSSQRKLPEELARLVEKLLREGENANEDQIYSMLWDFGGQSVYYDTHPIFLTEKAIYVLTSDLSRDPNEKASPLVKTGLFKNKVDTNCIKTNLEYLDFWMSSIYSLTGLEVNSSQQNAPYLSDTLPGRLPPVFLVCTHADVPFGGAKARDLALELYGFLQSKTYGEHLYKDVFVVDNTKSGSVEECIEIVRLREELLAVAKELQLTKEEIPVKWLRYENNLRKKCDKWITLDEAKRIANEECGIQEDNEFSTLMNFLHDQRIVIHFSGSPALERMVILDPQWLVDVLKSIITVRRFKRTEHPVKDLWIQLEETGILDERLIDHAWKDLIDNQEKQGISVIFWYHSSSIEVAVYSGDDDQIRADISRTVRWKLRFVFECMRKEFHWLKNVKYDMCVCCPVCSQPGSVKCHEHSVRGCECLHFLSESDLKKPQLCNRRSLLGDCRIRIQQFECWFSFGEEEKSTGTSTNQVQALHATRHRGPLDEKGIFSVEALLFQGSKRKDLVLPESVKSSIQSIPLHSAIDVKDIVIQFREALQVELASFTSPEPETKNMIRGLALRAKSEKRDDLVRYLREITPAGTTGPLLNEDMSVCCMPFKQYLDLTFSLSDKRVVNPSDVVLSTVGKHRHLSVGEIYDTLVDCELPVVADLI</sequence>
<comment type="caution">
    <text evidence="4">The sequence shown here is derived from an EMBL/GenBank/DDBJ whole genome shotgun (WGS) entry which is preliminary data.</text>
</comment>
<name>A0A2B4RKK8_STYPI</name>
<evidence type="ECO:0000256" key="1">
    <source>
        <dbReference type="ARBA" id="ARBA00022737"/>
    </source>
</evidence>
<feature type="region of interest" description="Disordered" evidence="2">
    <location>
        <begin position="29"/>
        <end position="84"/>
    </location>
</feature>
<dbReference type="InterPro" id="IPR027417">
    <property type="entry name" value="P-loop_NTPase"/>
</dbReference>
<evidence type="ECO:0000313" key="5">
    <source>
        <dbReference type="Proteomes" id="UP000225706"/>
    </source>
</evidence>
<dbReference type="Gene3D" id="3.40.50.300">
    <property type="entry name" value="P-loop containing nucleotide triphosphate hydrolases"/>
    <property type="match status" value="1"/>
</dbReference>
<keyword evidence="4" id="KW-0418">Kinase</keyword>
<dbReference type="Gene3D" id="1.10.10.10">
    <property type="entry name" value="Winged helix-like DNA-binding domain superfamily/Winged helix DNA-binding domain"/>
    <property type="match status" value="1"/>
</dbReference>
<gene>
    <name evidence="4" type="primary">roco4</name>
    <name evidence="4" type="ORF">AWC38_SpisGene18346</name>
</gene>
<keyword evidence="1" id="KW-0677">Repeat</keyword>
<feature type="compositionally biased region" description="Low complexity" evidence="2">
    <location>
        <begin position="29"/>
        <end position="50"/>
    </location>
</feature>
<feature type="region of interest" description="Disordered" evidence="2">
    <location>
        <begin position="167"/>
        <end position="189"/>
    </location>
</feature>
<dbReference type="PANTHER" id="PTHR47508">
    <property type="entry name" value="SAM DOMAIN-CONTAINING PROTEIN-RELATED"/>
    <property type="match status" value="1"/>
</dbReference>